<dbReference type="SUPFAM" id="SSF48452">
    <property type="entry name" value="TPR-like"/>
    <property type="match status" value="1"/>
</dbReference>
<dbReference type="OrthoDB" id="9766256at2"/>
<dbReference type="Gene3D" id="1.25.40.390">
    <property type="match status" value="1"/>
</dbReference>
<protein>
    <submittedName>
        <fullName evidence="2">SusD/RagB family nutrient-binding outer membrane lipoprotein</fullName>
    </submittedName>
</protein>
<dbReference type="Proteomes" id="UP000279089">
    <property type="component" value="Unassembled WGS sequence"/>
</dbReference>
<dbReference type="RefSeq" id="WP_120517138.1">
    <property type="nucleotide sequence ID" value="NZ_QXZY01000008.1"/>
</dbReference>
<accession>A0A3N4MAY6</accession>
<keyword evidence="1" id="KW-0732">Signal</keyword>
<keyword evidence="3" id="KW-1185">Reference proteome</keyword>
<dbReference type="InterPro" id="IPR011990">
    <property type="entry name" value="TPR-like_helical_dom_sf"/>
</dbReference>
<evidence type="ECO:0000313" key="2">
    <source>
        <dbReference type="EMBL" id="RPD40545.1"/>
    </source>
</evidence>
<organism evidence="2 3">
    <name type="scientific">Chitinophaga barathri</name>
    <dbReference type="NCBI Taxonomy" id="1647451"/>
    <lineage>
        <taxon>Bacteria</taxon>
        <taxon>Pseudomonadati</taxon>
        <taxon>Bacteroidota</taxon>
        <taxon>Chitinophagia</taxon>
        <taxon>Chitinophagales</taxon>
        <taxon>Chitinophagaceae</taxon>
        <taxon>Chitinophaga</taxon>
    </lineage>
</organism>
<evidence type="ECO:0000256" key="1">
    <source>
        <dbReference type="SAM" id="SignalP"/>
    </source>
</evidence>
<reference evidence="3" key="1">
    <citation type="submission" date="2018-11" db="EMBL/GenBank/DDBJ databases">
        <title>Chitinophaga lutea sp.nov., isolate from arsenic contaminated soil.</title>
        <authorList>
            <person name="Zong Y."/>
        </authorList>
    </citation>
    <scope>NUCLEOTIDE SEQUENCE [LARGE SCALE GENOMIC DNA]</scope>
    <source>
        <strain evidence="3">YLT18</strain>
    </source>
</reference>
<dbReference type="EMBL" id="RMBX01000007">
    <property type="protein sequence ID" value="RPD40545.1"/>
    <property type="molecule type" value="Genomic_DNA"/>
</dbReference>
<feature type="chain" id="PRO_5018086985" evidence="1">
    <location>
        <begin position="22"/>
        <end position="502"/>
    </location>
</feature>
<evidence type="ECO:0000313" key="3">
    <source>
        <dbReference type="Proteomes" id="UP000279089"/>
    </source>
</evidence>
<dbReference type="AlphaFoldDB" id="A0A3N4MAY6"/>
<comment type="caution">
    <text evidence="2">The sequence shown here is derived from an EMBL/GenBank/DDBJ whole genome shotgun (WGS) entry which is preliminary data.</text>
</comment>
<dbReference type="InterPro" id="IPR041662">
    <property type="entry name" value="SusD-like_2"/>
</dbReference>
<proteinExistence type="predicted"/>
<dbReference type="Pfam" id="PF12771">
    <property type="entry name" value="SusD-like_2"/>
    <property type="match status" value="1"/>
</dbReference>
<keyword evidence="2" id="KW-0449">Lipoprotein</keyword>
<name>A0A3N4MAY6_9BACT</name>
<gene>
    <name evidence="2" type="ORF">EG028_14675</name>
</gene>
<feature type="signal peptide" evidence="1">
    <location>
        <begin position="1"/>
        <end position="21"/>
    </location>
</feature>
<sequence>MKRFPAILLCLALAAAMPACKKFDTLQDNPNKPTTSPPTLLLTGILIDLKDNPWDQAQRENQFWVSNFDYYASQGYNWGSTGMRYGVLRNVQKMEEEANRLGGDENRPYLIIAKFLKAYCYIDMAMKFGDVPMSEAMNAASDNFTPKYDTQKEVFVQSLKLLDEASTEMHAFLTAAVRNKINGDFMFDGDLNKWRKLINTFKLRVLINMSKRVDEGDLRIKEQFAAILADPTKYPVMESNGDNYSVVFNGNIQENRYPLGPYNRGFDRGRNNMGATYLDSLTAYQDPRTFEIAEPVDTAKTNNVPGFATRFSSYKGGRTGDVLSDLSSQNAKGFLSYGNERRYWATGSGEPCIQVGFAELCFSVAEAIQRGWMPGDAEAWYKKGIKASMNFYGISDDVFNAWYAASAKAKYKGNNAEGLSQILIQKYLSFFMNSGRQAYYQYRRTGIPRFDIGPANSNGGRIPKRWLYPQREYQTNNDQVKAALQRQFSGTDDINGEMWLIK</sequence>